<dbReference type="AlphaFoldDB" id="A0A8X6NCN5"/>
<sequence length="136" mass="15141">MVTDHMSPEEVWDKLRSLKNSAPGPDGIHYSNFKSRDPGAHVLSSFFNKVLDLSSVPSSWKEAKVVLIPKPGDPLGSSNLRQISLLNTGGKVSSAVLAARISSWANINSRLSPFQKRFPRERWVRRAHFSPRPGNH</sequence>
<keyword evidence="1" id="KW-0808">Transferase</keyword>
<accession>A0A8X6NCN5</accession>
<name>A0A8X6NCN5_NEPPI</name>
<evidence type="ECO:0000313" key="1">
    <source>
        <dbReference type="EMBL" id="GFT07109.1"/>
    </source>
</evidence>
<keyword evidence="1" id="KW-0695">RNA-directed DNA polymerase</keyword>
<dbReference type="GO" id="GO:0003964">
    <property type="term" value="F:RNA-directed DNA polymerase activity"/>
    <property type="evidence" value="ECO:0007669"/>
    <property type="project" value="UniProtKB-KW"/>
</dbReference>
<evidence type="ECO:0000313" key="2">
    <source>
        <dbReference type="Proteomes" id="UP000887013"/>
    </source>
</evidence>
<gene>
    <name evidence="1" type="primary">D910_01513</name>
    <name evidence="1" type="ORF">NPIL_73851</name>
</gene>
<dbReference type="Proteomes" id="UP000887013">
    <property type="component" value="Unassembled WGS sequence"/>
</dbReference>
<proteinExistence type="predicted"/>
<dbReference type="OrthoDB" id="6436077at2759"/>
<comment type="caution">
    <text evidence="1">The sequence shown here is derived from an EMBL/GenBank/DDBJ whole genome shotgun (WGS) entry which is preliminary data.</text>
</comment>
<protein>
    <submittedName>
        <fullName evidence="1">Reverse transcriptase domain-containing protein</fullName>
    </submittedName>
</protein>
<dbReference type="EMBL" id="BMAW01103067">
    <property type="protein sequence ID" value="GFT07109.1"/>
    <property type="molecule type" value="Genomic_DNA"/>
</dbReference>
<dbReference type="PANTHER" id="PTHR19446">
    <property type="entry name" value="REVERSE TRANSCRIPTASES"/>
    <property type="match status" value="1"/>
</dbReference>
<keyword evidence="2" id="KW-1185">Reference proteome</keyword>
<reference evidence="1" key="1">
    <citation type="submission" date="2020-08" db="EMBL/GenBank/DDBJ databases">
        <title>Multicomponent nature underlies the extraordinary mechanical properties of spider dragline silk.</title>
        <authorList>
            <person name="Kono N."/>
            <person name="Nakamura H."/>
            <person name="Mori M."/>
            <person name="Yoshida Y."/>
            <person name="Ohtoshi R."/>
            <person name="Malay A.D."/>
            <person name="Moran D.A.P."/>
            <person name="Tomita M."/>
            <person name="Numata K."/>
            <person name="Arakawa K."/>
        </authorList>
    </citation>
    <scope>NUCLEOTIDE SEQUENCE</scope>
</reference>
<keyword evidence="1" id="KW-0548">Nucleotidyltransferase</keyword>
<organism evidence="1 2">
    <name type="scientific">Nephila pilipes</name>
    <name type="common">Giant wood spider</name>
    <name type="synonym">Nephila maculata</name>
    <dbReference type="NCBI Taxonomy" id="299642"/>
    <lineage>
        <taxon>Eukaryota</taxon>
        <taxon>Metazoa</taxon>
        <taxon>Ecdysozoa</taxon>
        <taxon>Arthropoda</taxon>
        <taxon>Chelicerata</taxon>
        <taxon>Arachnida</taxon>
        <taxon>Araneae</taxon>
        <taxon>Araneomorphae</taxon>
        <taxon>Entelegynae</taxon>
        <taxon>Araneoidea</taxon>
        <taxon>Nephilidae</taxon>
        <taxon>Nephila</taxon>
    </lineage>
</organism>